<dbReference type="RefSeq" id="WP_146286271.1">
    <property type="nucleotide sequence ID" value="NZ_BMLP01000023.1"/>
</dbReference>
<keyword evidence="2" id="KW-0808">Transferase</keyword>
<dbReference type="InterPro" id="IPR050306">
    <property type="entry name" value="PfkB_Carbo_kinase"/>
</dbReference>
<proteinExistence type="inferred from homology"/>
<gene>
    <name evidence="5" type="ORF">GCM10010991_37910</name>
</gene>
<keyword evidence="3" id="KW-0418">Kinase</keyword>
<reference evidence="5 6" key="1">
    <citation type="journal article" date="2014" name="Int. J. Syst. Evol. Microbiol.">
        <title>Complete genome sequence of Corynebacterium casei LMG S-19264T (=DSM 44701T), isolated from a smear-ripened cheese.</title>
        <authorList>
            <consortium name="US DOE Joint Genome Institute (JGI-PGF)"/>
            <person name="Walter F."/>
            <person name="Albersmeier A."/>
            <person name="Kalinowski J."/>
            <person name="Ruckert C."/>
        </authorList>
    </citation>
    <scope>NUCLEOTIDE SEQUENCE [LARGE SCALE GENOMIC DNA]</scope>
    <source>
        <strain evidence="5 6">CGMCC 1.7029</strain>
    </source>
</reference>
<evidence type="ECO:0000313" key="5">
    <source>
        <dbReference type="EMBL" id="GGO39321.1"/>
    </source>
</evidence>
<dbReference type="InterPro" id="IPR002173">
    <property type="entry name" value="Carboh/pur_kinase_PfkB_CS"/>
</dbReference>
<evidence type="ECO:0000259" key="4">
    <source>
        <dbReference type="Pfam" id="PF00294"/>
    </source>
</evidence>
<dbReference type="SUPFAM" id="SSF53613">
    <property type="entry name" value="Ribokinase-like"/>
    <property type="match status" value="1"/>
</dbReference>
<dbReference type="InterPro" id="IPR029056">
    <property type="entry name" value="Ribokinase-like"/>
</dbReference>
<evidence type="ECO:0000313" key="6">
    <source>
        <dbReference type="Proteomes" id="UP000598196"/>
    </source>
</evidence>
<dbReference type="InterPro" id="IPR011611">
    <property type="entry name" value="PfkB_dom"/>
</dbReference>
<dbReference type="Proteomes" id="UP000598196">
    <property type="component" value="Unassembled WGS sequence"/>
</dbReference>
<dbReference type="Pfam" id="PF00294">
    <property type="entry name" value="PfkB"/>
    <property type="match status" value="1"/>
</dbReference>
<dbReference type="PANTHER" id="PTHR43085:SF15">
    <property type="entry name" value="2-DEHYDRO-3-DEOXYGLUCONOKINASE"/>
    <property type="match status" value="1"/>
</dbReference>
<dbReference type="GO" id="GO:0019698">
    <property type="term" value="P:D-galacturonate catabolic process"/>
    <property type="evidence" value="ECO:0007669"/>
    <property type="project" value="TreeGrafter"/>
</dbReference>
<evidence type="ECO:0000256" key="3">
    <source>
        <dbReference type="ARBA" id="ARBA00022777"/>
    </source>
</evidence>
<organism evidence="5 6">
    <name type="scientific">Gemmobacter aquaticus</name>
    <dbReference type="NCBI Taxonomy" id="490185"/>
    <lineage>
        <taxon>Bacteria</taxon>
        <taxon>Pseudomonadati</taxon>
        <taxon>Pseudomonadota</taxon>
        <taxon>Alphaproteobacteria</taxon>
        <taxon>Rhodobacterales</taxon>
        <taxon>Paracoccaceae</taxon>
        <taxon>Gemmobacter</taxon>
    </lineage>
</organism>
<dbReference type="AlphaFoldDB" id="A0A917YNT4"/>
<dbReference type="EMBL" id="BMLP01000023">
    <property type="protein sequence ID" value="GGO39321.1"/>
    <property type="molecule type" value="Genomic_DNA"/>
</dbReference>
<dbReference type="Gene3D" id="3.40.1190.20">
    <property type="match status" value="1"/>
</dbReference>
<name>A0A917YNT4_9RHOB</name>
<dbReference type="OrthoDB" id="9776822at2"/>
<keyword evidence="6" id="KW-1185">Reference proteome</keyword>
<dbReference type="GO" id="GO:0008673">
    <property type="term" value="F:2-dehydro-3-deoxygluconokinase activity"/>
    <property type="evidence" value="ECO:0007669"/>
    <property type="project" value="TreeGrafter"/>
</dbReference>
<accession>A0A917YNT4</accession>
<dbReference type="GO" id="GO:0006974">
    <property type="term" value="P:DNA damage response"/>
    <property type="evidence" value="ECO:0007669"/>
    <property type="project" value="TreeGrafter"/>
</dbReference>
<sequence>MRILSMGEMMVELSGAGPGLWREGYAGDTFNTAWYLAALRPDWRISYGTRLGQDTMSDRALVEVARAGLVTDWITRDPSRSIGLYMISLKDGERSFSYWRDRSAARLLAEDQGWLQAAIAAHDAIYLSGITLAILDPAGRQRLLGQLAGQRVIFDPNIRPRLWEDAVTMRAVISQAAALAEICLPSFDDEAAAFGDTAPVDTARRYAASGTKEVVVKNGAGPLVIRSHGQDLAAPAPRPVAATDTTGAGDSFNAGFLAARLAGADPVASVAAGQALSALVVQHPGALLPRDILQSHIKEFPA</sequence>
<protein>
    <submittedName>
        <fullName evidence="5">2-dehydro-3-deoxygluconokinase</fullName>
    </submittedName>
</protein>
<comment type="caution">
    <text evidence="5">The sequence shown here is derived from an EMBL/GenBank/DDBJ whole genome shotgun (WGS) entry which is preliminary data.</text>
</comment>
<feature type="domain" description="Carbohydrate kinase PfkB" evidence="4">
    <location>
        <begin position="20"/>
        <end position="288"/>
    </location>
</feature>
<dbReference type="PROSITE" id="PS00584">
    <property type="entry name" value="PFKB_KINASES_2"/>
    <property type="match status" value="1"/>
</dbReference>
<evidence type="ECO:0000256" key="2">
    <source>
        <dbReference type="ARBA" id="ARBA00022679"/>
    </source>
</evidence>
<evidence type="ECO:0000256" key="1">
    <source>
        <dbReference type="ARBA" id="ARBA00010688"/>
    </source>
</evidence>
<dbReference type="CDD" id="cd01166">
    <property type="entry name" value="KdgK"/>
    <property type="match status" value="1"/>
</dbReference>
<dbReference type="GO" id="GO:0005829">
    <property type="term" value="C:cytosol"/>
    <property type="evidence" value="ECO:0007669"/>
    <property type="project" value="TreeGrafter"/>
</dbReference>
<comment type="similarity">
    <text evidence="1">Belongs to the carbohydrate kinase PfkB family.</text>
</comment>
<dbReference type="PANTHER" id="PTHR43085">
    <property type="entry name" value="HEXOKINASE FAMILY MEMBER"/>
    <property type="match status" value="1"/>
</dbReference>
<dbReference type="GO" id="GO:0042840">
    <property type="term" value="P:D-glucuronate catabolic process"/>
    <property type="evidence" value="ECO:0007669"/>
    <property type="project" value="TreeGrafter"/>
</dbReference>